<dbReference type="GO" id="GO:0006412">
    <property type="term" value="P:translation"/>
    <property type="evidence" value="ECO:0007669"/>
    <property type="project" value="UniProtKB-UniRule"/>
</dbReference>
<comment type="subunit">
    <text evidence="2 11">Heterotrimer of A, B and C subunits.</text>
</comment>
<evidence type="ECO:0000256" key="11">
    <source>
        <dbReference type="HAMAP-Rule" id="MF_00121"/>
    </source>
</evidence>
<keyword evidence="6 11" id="KW-0067">ATP-binding</keyword>
<dbReference type="SUPFAM" id="SSF55931">
    <property type="entry name" value="Glutamine synthetase/guanido kinase"/>
    <property type="match status" value="1"/>
</dbReference>
<dbReference type="FunFam" id="1.10.10.410:FF:000001">
    <property type="entry name" value="Aspartyl/glutamyl-tRNA(Asn/Gln) amidotransferase subunit B"/>
    <property type="match status" value="1"/>
</dbReference>
<dbReference type="PANTHER" id="PTHR11659">
    <property type="entry name" value="GLUTAMYL-TRNA GLN AMIDOTRANSFERASE SUBUNIT B MITOCHONDRIAL AND PROKARYOTIC PET112-RELATED"/>
    <property type="match status" value="1"/>
</dbReference>
<dbReference type="AlphaFoldDB" id="A0A098SB40"/>
<evidence type="ECO:0000313" key="14">
    <source>
        <dbReference type="Proteomes" id="UP000029736"/>
    </source>
</evidence>
<keyword evidence="4 11" id="KW-0436">Ligase</keyword>
<sequence length="481" mass="53697">MPYDQYETVIGLEVHVQLDTASKAFCGDATAFGAPANTHISPISLGHPGTLPRLNKKQVEYAIKLGLALGSKINMVNAFDRKNYFYADLPKGYQITQDRKPICIGGQLKITTEAGEKAIRIHHIHMEEDAGKSIHETDGPYSQIDLNRAGVPLLEIVSEPDLRSAEEVDAYMTAMRQLVRYLGVSDGNMEQGSLRCDVNVSVRPKGQQVFGERCEIKNLNSMRYARRAIQYEVKRQIDLIESGGEVRQETLNFDPDTGRTSPLRDKENAHDYRYFPEPDLPPIVVDADDLRRYHQELPALPWQLRERLSETYGLPAYDVNLLTEEQQPALFFLELAQHTDLYKAAANLMINKVLPYCNEAGVELSAFPLGVDQLARLLALIEEGKVSNTAAYQQLFPTMLEAPGVAPLELAQSLNLLQNSDANTLEGIIDQVIVGNPDEAARYQKGKKALIGFFMGEVMKASRGKADPKLTNQLLREKLSK</sequence>
<dbReference type="Pfam" id="PF02934">
    <property type="entry name" value="GatB_N"/>
    <property type="match status" value="1"/>
</dbReference>
<dbReference type="OrthoDB" id="9804078at2"/>
<evidence type="ECO:0000259" key="12">
    <source>
        <dbReference type="SMART" id="SM00845"/>
    </source>
</evidence>
<evidence type="ECO:0000256" key="6">
    <source>
        <dbReference type="ARBA" id="ARBA00022840"/>
    </source>
</evidence>
<evidence type="ECO:0000256" key="5">
    <source>
        <dbReference type="ARBA" id="ARBA00022741"/>
    </source>
</evidence>
<dbReference type="GO" id="GO:0005524">
    <property type="term" value="F:ATP binding"/>
    <property type="evidence" value="ECO:0007669"/>
    <property type="project" value="UniProtKB-KW"/>
</dbReference>
<protein>
    <recommendedName>
        <fullName evidence="3 11">Aspartyl/glutamyl-tRNA(Asn/Gln) amidotransferase subunit B</fullName>
        <shortName evidence="11">Asp/Glu-ADT subunit B</shortName>
        <ecNumber evidence="11">6.3.5.-</ecNumber>
    </recommendedName>
</protein>
<evidence type="ECO:0000256" key="2">
    <source>
        <dbReference type="ARBA" id="ARBA00011123"/>
    </source>
</evidence>
<keyword evidence="13" id="KW-0808">Transferase</keyword>
<evidence type="ECO:0000256" key="3">
    <source>
        <dbReference type="ARBA" id="ARBA00016923"/>
    </source>
</evidence>
<comment type="catalytic activity">
    <reaction evidence="9 11">
        <text>L-aspartyl-tRNA(Asn) + L-glutamine + ATP + H2O = L-asparaginyl-tRNA(Asn) + L-glutamate + ADP + phosphate + 2 H(+)</text>
        <dbReference type="Rhea" id="RHEA:14513"/>
        <dbReference type="Rhea" id="RHEA-COMP:9674"/>
        <dbReference type="Rhea" id="RHEA-COMP:9677"/>
        <dbReference type="ChEBI" id="CHEBI:15377"/>
        <dbReference type="ChEBI" id="CHEBI:15378"/>
        <dbReference type="ChEBI" id="CHEBI:29985"/>
        <dbReference type="ChEBI" id="CHEBI:30616"/>
        <dbReference type="ChEBI" id="CHEBI:43474"/>
        <dbReference type="ChEBI" id="CHEBI:58359"/>
        <dbReference type="ChEBI" id="CHEBI:78515"/>
        <dbReference type="ChEBI" id="CHEBI:78516"/>
        <dbReference type="ChEBI" id="CHEBI:456216"/>
    </reaction>
</comment>
<dbReference type="NCBIfam" id="NF004014">
    <property type="entry name" value="PRK05477.1-4"/>
    <property type="match status" value="1"/>
</dbReference>
<evidence type="ECO:0000256" key="4">
    <source>
        <dbReference type="ARBA" id="ARBA00022598"/>
    </source>
</evidence>
<gene>
    <name evidence="11 13" type="primary">gatB</name>
    <name evidence="13" type="ORF">IX84_03270</name>
</gene>
<dbReference type="EC" id="6.3.5.-" evidence="11"/>
<evidence type="ECO:0000256" key="8">
    <source>
        <dbReference type="ARBA" id="ARBA00024799"/>
    </source>
</evidence>
<dbReference type="NCBIfam" id="NF004012">
    <property type="entry name" value="PRK05477.1-2"/>
    <property type="match status" value="1"/>
</dbReference>
<evidence type="ECO:0000256" key="7">
    <source>
        <dbReference type="ARBA" id="ARBA00022917"/>
    </source>
</evidence>
<dbReference type="InterPro" id="IPR003789">
    <property type="entry name" value="Asn/Gln_tRNA_amidoTrase-B-like"/>
</dbReference>
<dbReference type="InterPro" id="IPR006075">
    <property type="entry name" value="Asn/Gln-tRNA_Trfase_suB/E_cat"/>
</dbReference>
<accession>A0A098SB40</accession>
<dbReference type="EMBL" id="JPOS01000010">
    <property type="protein sequence ID" value="KGE89351.1"/>
    <property type="molecule type" value="Genomic_DNA"/>
</dbReference>
<comment type="catalytic activity">
    <reaction evidence="10 11">
        <text>L-glutamyl-tRNA(Gln) + L-glutamine + ATP + H2O = L-glutaminyl-tRNA(Gln) + L-glutamate + ADP + phosphate + H(+)</text>
        <dbReference type="Rhea" id="RHEA:17521"/>
        <dbReference type="Rhea" id="RHEA-COMP:9681"/>
        <dbReference type="Rhea" id="RHEA-COMP:9684"/>
        <dbReference type="ChEBI" id="CHEBI:15377"/>
        <dbReference type="ChEBI" id="CHEBI:15378"/>
        <dbReference type="ChEBI" id="CHEBI:29985"/>
        <dbReference type="ChEBI" id="CHEBI:30616"/>
        <dbReference type="ChEBI" id="CHEBI:43474"/>
        <dbReference type="ChEBI" id="CHEBI:58359"/>
        <dbReference type="ChEBI" id="CHEBI:78520"/>
        <dbReference type="ChEBI" id="CHEBI:78521"/>
        <dbReference type="ChEBI" id="CHEBI:456216"/>
    </reaction>
</comment>
<proteinExistence type="inferred from homology"/>
<keyword evidence="7 11" id="KW-0648">Protein biosynthesis</keyword>
<dbReference type="SMART" id="SM00845">
    <property type="entry name" value="GatB_Yqey"/>
    <property type="match status" value="1"/>
</dbReference>
<dbReference type="InterPro" id="IPR014746">
    <property type="entry name" value="Gln_synth/guanido_kin_cat_dom"/>
</dbReference>
<dbReference type="SUPFAM" id="SSF89095">
    <property type="entry name" value="GatB/YqeY motif"/>
    <property type="match status" value="1"/>
</dbReference>
<dbReference type="InterPro" id="IPR018027">
    <property type="entry name" value="Asn/Gln_amidotransferase"/>
</dbReference>
<comment type="caution">
    <text evidence="13">The sequence shown here is derived from an EMBL/GenBank/DDBJ whole genome shotgun (WGS) entry which is preliminary data.</text>
</comment>
<dbReference type="GO" id="GO:0050567">
    <property type="term" value="F:glutaminyl-tRNA synthase (glutamine-hydrolyzing) activity"/>
    <property type="evidence" value="ECO:0007669"/>
    <property type="project" value="UniProtKB-UniRule"/>
</dbReference>
<evidence type="ECO:0000313" key="13">
    <source>
        <dbReference type="EMBL" id="KGE89351.1"/>
    </source>
</evidence>
<dbReference type="GO" id="GO:0016740">
    <property type="term" value="F:transferase activity"/>
    <property type="evidence" value="ECO:0007669"/>
    <property type="project" value="UniProtKB-KW"/>
</dbReference>
<dbReference type="PANTHER" id="PTHR11659:SF4">
    <property type="entry name" value="ASPARTYL_GLUTAMYL-TRNA(GLN) AMIDOTRANSFERASE SUBUNIT B_E CATALYTIC DOMAIN-CONTAINING PROTEIN"/>
    <property type="match status" value="1"/>
</dbReference>
<dbReference type="InterPro" id="IPR017959">
    <property type="entry name" value="Asn/Gln-tRNA_amidoTrfase_suB/E"/>
</dbReference>
<dbReference type="HAMAP" id="MF_00121">
    <property type="entry name" value="GatB"/>
    <property type="match status" value="1"/>
</dbReference>
<dbReference type="RefSeq" id="WP_044216458.1">
    <property type="nucleotide sequence ID" value="NZ_JBKAGJ010000056.1"/>
</dbReference>
<dbReference type="Proteomes" id="UP000029736">
    <property type="component" value="Unassembled WGS sequence"/>
</dbReference>
<dbReference type="Gene3D" id="1.10.10.410">
    <property type="match status" value="1"/>
</dbReference>
<dbReference type="InterPro" id="IPR004413">
    <property type="entry name" value="GatB"/>
</dbReference>
<keyword evidence="14" id="KW-1185">Reference proteome</keyword>
<dbReference type="InterPro" id="IPR017958">
    <property type="entry name" value="Gln-tRNA_amidoTrfase_suB_CS"/>
</dbReference>
<reference evidence="13 14" key="1">
    <citation type="journal article" date="2014" name="Int. J. Syst. Evol. Microbiol.">
        <title>Phaeodactylibacter xiamenensis gen. nov., sp. nov., a member of the family Saprospiraceae isolated from the marine alga Phaeodactylum tricornutum.</title>
        <authorList>
            <person name="Chen Z.Jr."/>
            <person name="Lei X."/>
            <person name="Lai Q."/>
            <person name="Li Y."/>
            <person name="Zhang B."/>
            <person name="Zhang J."/>
            <person name="Zhang H."/>
            <person name="Yang L."/>
            <person name="Zheng W."/>
            <person name="Tian Y."/>
            <person name="Yu Z."/>
            <person name="Xu H.Jr."/>
            <person name="Zheng T."/>
        </authorList>
    </citation>
    <scope>NUCLEOTIDE SEQUENCE [LARGE SCALE GENOMIC DNA]</scope>
    <source>
        <strain evidence="13 14">KD52</strain>
    </source>
</reference>
<dbReference type="InterPro" id="IPR023168">
    <property type="entry name" value="GatB_Yqey_C_2"/>
</dbReference>
<evidence type="ECO:0000256" key="10">
    <source>
        <dbReference type="ARBA" id="ARBA00047913"/>
    </source>
</evidence>
<dbReference type="GO" id="GO:0050566">
    <property type="term" value="F:asparaginyl-tRNA synthase (glutamine-hydrolyzing) activity"/>
    <property type="evidence" value="ECO:0007669"/>
    <property type="project" value="RHEA"/>
</dbReference>
<comment type="similarity">
    <text evidence="1 11">Belongs to the GatB/GatE family. GatB subfamily.</text>
</comment>
<organism evidence="13 14">
    <name type="scientific">Phaeodactylibacter xiamenensis</name>
    <dbReference type="NCBI Taxonomy" id="1524460"/>
    <lineage>
        <taxon>Bacteria</taxon>
        <taxon>Pseudomonadati</taxon>
        <taxon>Bacteroidota</taxon>
        <taxon>Saprospiria</taxon>
        <taxon>Saprospirales</taxon>
        <taxon>Haliscomenobacteraceae</taxon>
        <taxon>Phaeodactylibacter</taxon>
    </lineage>
</organism>
<evidence type="ECO:0000256" key="1">
    <source>
        <dbReference type="ARBA" id="ARBA00005306"/>
    </source>
</evidence>
<dbReference type="NCBIfam" id="TIGR00133">
    <property type="entry name" value="gatB"/>
    <property type="match status" value="1"/>
</dbReference>
<dbReference type="STRING" id="1524460.IX84_03270"/>
<dbReference type="Pfam" id="PF02637">
    <property type="entry name" value="GatB_Yqey"/>
    <property type="match status" value="1"/>
</dbReference>
<evidence type="ECO:0000256" key="9">
    <source>
        <dbReference type="ARBA" id="ARBA00047380"/>
    </source>
</evidence>
<comment type="function">
    <text evidence="8 11">Allows the formation of correctly charged Asn-tRNA(Asn) or Gln-tRNA(Gln) through the transamidation of misacylated Asp-tRNA(Asn) or Glu-tRNA(Gln) in organisms which lack either or both of asparaginyl-tRNA or glutaminyl-tRNA synthetases. The reaction takes place in the presence of glutamine and ATP through an activated phospho-Asp-tRNA(Asn) or phospho-Glu-tRNA(Gln).</text>
</comment>
<keyword evidence="5 11" id="KW-0547">Nucleotide-binding</keyword>
<feature type="domain" description="Asn/Gln amidotransferase" evidence="12">
    <location>
        <begin position="330"/>
        <end position="479"/>
    </location>
</feature>
<name>A0A098SB40_9BACT</name>
<dbReference type="PROSITE" id="PS01234">
    <property type="entry name" value="GATB"/>
    <property type="match status" value="1"/>
</dbReference>